<feature type="compositionally biased region" description="Polar residues" evidence="1">
    <location>
        <begin position="203"/>
        <end position="212"/>
    </location>
</feature>
<dbReference type="GO" id="GO:0017000">
    <property type="term" value="P:antibiotic biosynthetic process"/>
    <property type="evidence" value="ECO:0007669"/>
    <property type="project" value="UniProtKB-ARBA"/>
</dbReference>
<dbReference type="CDD" id="cd14502">
    <property type="entry name" value="RNA_5'-triphosphatase"/>
    <property type="match status" value="1"/>
</dbReference>
<evidence type="ECO:0000313" key="4">
    <source>
        <dbReference type="Proteomes" id="UP001153461"/>
    </source>
</evidence>
<dbReference type="InterPro" id="IPR000073">
    <property type="entry name" value="AB_hydrolase_1"/>
</dbReference>
<feature type="compositionally biased region" description="Acidic residues" evidence="1">
    <location>
        <begin position="190"/>
        <end position="200"/>
    </location>
</feature>
<dbReference type="GO" id="GO:0072330">
    <property type="term" value="P:monocarboxylic acid biosynthetic process"/>
    <property type="evidence" value="ECO:0007669"/>
    <property type="project" value="UniProtKB-ARBA"/>
</dbReference>
<reference evidence="3" key="1">
    <citation type="submission" date="2021-07" db="EMBL/GenBank/DDBJ databases">
        <authorList>
            <person name="Branca A.L. A."/>
        </authorList>
    </citation>
    <scope>NUCLEOTIDE SEQUENCE</scope>
</reference>
<dbReference type="PANTHER" id="PTHR10367:SF25">
    <property type="entry name" value="DUAL SPECIFICITY PHOSPHATASE CATALYTIC DOMAIN PROTEIN (AFU_ORTHOLOGUE AFUA_1G03540)"/>
    <property type="match status" value="1"/>
</dbReference>
<evidence type="ECO:0000259" key="2">
    <source>
        <dbReference type="PROSITE" id="PS50056"/>
    </source>
</evidence>
<dbReference type="SUPFAM" id="SSF52799">
    <property type="entry name" value="(Phosphotyrosine protein) phosphatases II"/>
    <property type="match status" value="1"/>
</dbReference>
<dbReference type="InterPro" id="IPR029058">
    <property type="entry name" value="AB_hydrolase_fold"/>
</dbReference>
<comment type="caution">
    <text evidence="3">The sequence shown here is derived from an EMBL/GenBank/DDBJ whole genome shotgun (WGS) entry which is preliminary data.</text>
</comment>
<dbReference type="InterPro" id="IPR000387">
    <property type="entry name" value="Tyr_Pase_dom"/>
</dbReference>
<dbReference type="AlphaFoldDB" id="A0A9W4HNA9"/>
<dbReference type="InterPro" id="IPR000340">
    <property type="entry name" value="Dual-sp_phosphatase_cat-dom"/>
</dbReference>
<proteinExistence type="predicted"/>
<organism evidence="3 4">
    <name type="scientific">Penicillium nalgiovense</name>
    <dbReference type="NCBI Taxonomy" id="60175"/>
    <lineage>
        <taxon>Eukaryota</taxon>
        <taxon>Fungi</taxon>
        <taxon>Dikarya</taxon>
        <taxon>Ascomycota</taxon>
        <taxon>Pezizomycotina</taxon>
        <taxon>Eurotiomycetes</taxon>
        <taxon>Eurotiomycetidae</taxon>
        <taxon>Eurotiales</taxon>
        <taxon>Aspergillaceae</taxon>
        <taxon>Penicillium</taxon>
    </lineage>
</organism>
<accession>A0A9W4HNA9</accession>
<dbReference type="Pfam" id="PF00561">
    <property type="entry name" value="Abhydrolase_1"/>
    <property type="match status" value="1"/>
</dbReference>
<dbReference type="Gene3D" id="3.90.190.10">
    <property type="entry name" value="Protein tyrosine phosphatase superfamily"/>
    <property type="match status" value="1"/>
</dbReference>
<dbReference type="InterPro" id="IPR029021">
    <property type="entry name" value="Prot-tyrosine_phosphatase-like"/>
</dbReference>
<feature type="compositionally biased region" description="Polar residues" evidence="1">
    <location>
        <begin position="220"/>
        <end position="229"/>
    </location>
</feature>
<dbReference type="PROSITE" id="PS00383">
    <property type="entry name" value="TYR_PHOSPHATASE_1"/>
    <property type="match status" value="1"/>
</dbReference>
<dbReference type="Pfam" id="PF00782">
    <property type="entry name" value="DSPc"/>
    <property type="match status" value="1"/>
</dbReference>
<dbReference type="FunFam" id="3.40.50.1820:FF:000273">
    <property type="entry name" value="Dual specificity phosphatase catalytic domain protein"/>
    <property type="match status" value="1"/>
</dbReference>
<dbReference type="EMBL" id="CAJVNV010000133">
    <property type="protein sequence ID" value="CAG8068573.1"/>
    <property type="molecule type" value="Genomic_DNA"/>
</dbReference>
<dbReference type="OrthoDB" id="428974at2759"/>
<name>A0A9W4HNA9_PENNA</name>
<dbReference type="InterPro" id="IPR016130">
    <property type="entry name" value="Tyr_Pase_AS"/>
</dbReference>
<dbReference type="InterPro" id="IPR051029">
    <property type="entry name" value="mRNA_Capping_Enz/RNA_Phosphat"/>
</dbReference>
<dbReference type="FunFam" id="3.90.190.10:FF:000090">
    <property type="entry name" value="Dual specificity phosphatase catalytic domain protein"/>
    <property type="match status" value="1"/>
</dbReference>
<dbReference type="PROSITE" id="PS50056">
    <property type="entry name" value="TYR_PHOSPHATASE_2"/>
    <property type="match status" value="1"/>
</dbReference>
<dbReference type="Gene3D" id="3.40.50.1820">
    <property type="entry name" value="alpha/beta hydrolase"/>
    <property type="match status" value="1"/>
</dbReference>
<evidence type="ECO:0000313" key="3">
    <source>
        <dbReference type="EMBL" id="CAG8068573.1"/>
    </source>
</evidence>
<dbReference type="PANTHER" id="PTHR10367">
    <property type="entry name" value="MRNA-CAPPING ENZYME"/>
    <property type="match status" value="1"/>
</dbReference>
<feature type="domain" description="Tyrosine specific protein phosphatases" evidence="2">
    <location>
        <begin position="717"/>
        <end position="788"/>
    </location>
</feature>
<gene>
    <name evidence="3" type="ORF">PNAL_LOCUS3787</name>
</gene>
<protein>
    <recommendedName>
        <fullName evidence="2">Tyrosine specific protein phosphatases domain-containing protein</fullName>
    </recommendedName>
</protein>
<dbReference type="GO" id="GO:0006370">
    <property type="term" value="P:7-methylguanosine mRNA capping"/>
    <property type="evidence" value="ECO:0007669"/>
    <property type="project" value="TreeGrafter"/>
</dbReference>
<dbReference type="Proteomes" id="UP001153461">
    <property type="component" value="Unassembled WGS sequence"/>
</dbReference>
<feature type="region of interest" description="Disordered" evidence="1">
    <location>
        <begin position="163"/>
        <end position="231"/>
    </location>
</feature>
<dbReference type="SUPFAM" id="SSF53474">
    <property type="entry name" value="alpha/beta-Hydrolases"/>
    <property type="match status" value="1"/>
</dbReference>
<evidence type="ECO:0000256" key="1">
    <source>
        <dbReference type="SAM" id="MobiDB-lite"/>
    </source>
</evidence>
<dbReference type="GO" id="GO:0004484">
    <property type="term" value="F:mRNA guanylyltransferase activity"/>
    <property type="evidence" value="ECO:0007669"/>
    <property type="project" value="TreeGrafter"/>
</dbReference>
<sequence length="814" mass="90601">MTMTHPHAASPEAVSGRSRTLCTFSCSRKSFQRCRFSFPYWSSAYPPWIQGASGVPSRGFWRNHYRGALKVPRTPLRYLIMGSGAISALCDSLTRSKSVAAVLRFFHSVRAAFQNASSASIASSFRGLYRNDNVNWGQVVFLTTCLIAMTGCGLLSSLVKRRRSGSKAPRAQRPAVRKRSNKSSKSLSSSEEDYEDEDYDSNASLRHGTNPNYKKKEWPSDTQQESSDAYETDPGILRKFTTYNSYTTSFATYPAIRTFYSPHPHLARLPTKPTPVPLVVVVHGLGGSLAQFHHLLTSLSNVASCFGIDLPGCGLSKFAPTDWNAYTVEALSELLAEAIDQHRDRESGQEVILVGHSLGCSLSALLASSTSPIGAKVKEYILGLVAVCPRAEPPSVEDTTKFRRALYVPDLIFDLWRRWDRRGGEQSASVMRMVGVAADMETRNLQVRFNKQSRTPVWRRMAWGTLPTYDNDGHPIGGLPGQQVWAGIRMPVLLVAGETDAVTKPVEVQKLLKLFGDASAHTPIDTSDSSIIPDASRVHDQMSPPAGDLVNEKVFGVKVSEKHLEVGQRKRVVKSAILPAPASHALLYDRATYRTLAGIIQDFLSSNVDKRLGLGWQLQHMNTSGKWDVKNLAKWKKVAPVSERIANTFAALKMLREVDEEHNPATFSAKYRGRIHAVIDISHESPVYNPAELEKGGVRYYKHPTISKIPPTPDETRDFISLVNSIQKDIDEKMEQRTEEEKLLPRPVVGVHCHYGYNRTGFMIACYLIEHLGFGVQDAIDEFNRCRPPGIRHGHFIDTLFVRYCVGLKRAPTL</sequence>